<dbReference type="EMBL" id="CP090167">
    <property type="protein sequence ID" value="UJO18316.1"/>
    <property type="molecule type" value="Genomic_DNA"/>
</dbReference>
<evidence type="ECO:0000313" key="2">
    <source>
        <dbReference type="Proteomes" id="UP000756132"/>
    </source>
</evidence>
<gene>
    <name evidence="1" type="ORF">CLAFUR5_05514</name>
</gene>
<evidence type="ECO:0000313" key="1">
    <source>
        <dbReference type="EMBL" id="UJO18316.1"/>
    </source>
</evidence>
<accession>A0A9Q8P9T8</accession>
<proteinExistence type="predicted"/>
<dbReference type="Proteomes" id="UP000756132">
    <property type="component" value="Chromosome 5"/>
</dbReference>
<protein>
    <submittedName>
        <fullName evidence="1">Uncharacterized protein</fullName>
    </submittedName>
</protein>
<dbReference type="AlphaFoldDB" id="A0A9Q8P9T8"/>
<reference evidence="1" key="1">
    <citation type="submission" date="2021-12" db="EMBL/GenBank/DDBJ databases">
        <authorList>
            <person name="Zaccaron A."/>
            <person name="Stergiopoulos I."/>
        </authorList>
    </citation>
    <scope>NUCLEOTIDE SEQUENCE</scope>
    <source>
        <strain evidence="1">Race5_Kim</strain>
    </source>
</reference>
<sequence length="87" mass="9766">MEQLTKANPEYQLTIADMTTYVDQTTVGSLRSAKVWVEVDVTGQPVGVSWKGLSIVEFRCRRGKWLCVGWEGVRGRMQDFMPDVAGV</sequence>
<name>A0A9Q8P9T8_PASFU</name>
<dbReference type="OrthoDB" id="3622878at2759"/>
<organism evidence="1 2">
    <name type="scientific">Passalora fulva</name>
    <name type="common">Tomato leaf mold</name>
    <name type="synonym">Cladosporium fulvum</name>
    <dbReference type="NCBI Taxonomy" id="5499"/>
    <lineage>
        <taxon>Eukaryota</taxon>
        <taxon>Fungi</taxon>
        <taxon>Dikarya</taxon>
        <taxon>Ascomycota</taxon>
        <taxon>Pezizomycotina</taxon>
        <taxon>Dothideomycetes</taxon>
        <taxon>Dothideomycetidae</taxon>
        <taxon>Mycosphaerellales</taxon>
        <taxon>Mycosphaerellaceae</taxon>
        <taxon>Fulvia</taxon>
    </lineage>
</organism>
<dbReference type="GeneID" id="71985392"/>
<reference evidence="1" key="2">
    <citation type="journal article" date="2022" name="Microb. Genom.">
        <title>A chromosome-scale genome assembly of the tomato pathogen Cladosporium fulvum reveals a compartmentalized genome architecture and the presence of a dispensable chromosome.</title>
        <authorList>
            <person name="Zaccaron A.Z."/>
            <person name="Chen L.H."/>
            <person name="Samaras A."/>
            <person name="Stergiopoulos I."/>
        </authorList>
    </citation>
    <scope>NUCLEOTIDE SEQUENCE</scope>
    <source>
        <strain evidence="1">Race5_Kim</strain>
    </source>
</reference>
<keyword evidence="2" id="KW-1185">Reference proteome</keyword>
<dbReference type="KEGG" id="ffu:CLAFUR5_05514"/>
<dbReference type="RefSeq" id="XP_047762682.1">
    <property type="nucleotide sequence ID" value="XM_047904662.1"/>
</dbReference>